<evidence type="ECO:0000259" key="12">
    <source>
        <dbReference type="Pfam" id="PF06202"/>
    </source>
</evidence>
<dbReference type="InterPro" id="IPR032788">
    <property type="entry name" value="AGL_central"/>
</dbReference>
<evidence type="ECO:0000256" key="5">
    <source>
        <dbReference type="ARBA" id="ARBA00012560"/>
    </source>
</evidence>
<dbReference type="GO" id="GO:0005737">
    <property type="term" value="C:cytoplasm"/>
    <property type="evidence" value="ECO:0007669"/>
    <property type="project" value="UniProtKB-SubCell"/>
</dbReference>
<dbReference type="Gene3D" id="3.20.20.80">
    <property type="entry name" value="Glycosidases"/>
    <property type="match status" value="2"/>
</dbReference>
<dbReference type="EC" id="3.2.1.33" evidence="6"/>
<dbReference type="NCBIfam" id="TIGR01531">
    <property type="entry name" value="glyc_debranch"/>
    <property type="match status" value="1"/>
</dbReference>
<dbReference type="Pfam" id="PF06202">
    <property type="entry name" value="GDE_C"/>
    <property type="match status" value="1"/>
</dbReference>
<dbReference type="InterPro" id="IPR006421">
    <property type="entry name" value="Glycogen_debranch_met"/>
</dbReference>
<feature type="domain" description="Glycogen debranching enzyme C-terminal" evidence="12">
    <location>
        <begin position="1017"/>
        <end position="1492"/>
    </location>
</feature>
<evidence type="ECO:0000256" key="10">
    <source>
        <dbReference type="ARBA" id="ARBA00025780"/>
    </source>
</evidence>
<dbReference type="FunFam" id="3.20.20.80:FF:000070">
    <property type="entry name" value="GDB1p Glycogen debranching enzyme"/>
    <property type="match status" value="1"/>
</dbReference>
<reference evidence="16 17" key="2">
    <citation type="submission" date="2023-11" db="UniProtKB">
        <authorList>
            <consortium name="WormBaseParasite"/>
        </authorList>
    </citation>
    <scope>IDENTIFICATION</scope>
</reference>
<comment type="catalytic activity">
    <reaction evidence="1">
        <text>Transfers a segment of a (1-&gt;4)-alpha-D-glucan to a new position in an acceptor, which may be glucose or a (1-&gt;4)-alpha-D-glucan.</text>
        <dbReference type="EC" id="2.4.1.25"/>
    </reaction>
</comment>
<dbReference type="GO" id="GO:0004134">
    <property type="term" value="F:4-alpha-glucanotransferase activity"/>
    <property type="evidence" value="ECO:0007669"/>
    <property type="project" value="UniProtKB-EC"/>
</dbReference>
<evidence type="ECO:0000256" key="4">
    <source>
        <dbReference type="ARBA" id="ARBA00004496"/>
    </source>
</evidence>
<reference evidence="15" key="1">
    <citation type="submission" date="2022-06" db="EMBL/GenBank/DDBJ databases">
        <authorList>
            <person name="Berger JAMES D."/>
            <person name="Berger JAMES D."/>
        </authorList>
    </citation>
    <scope>NUCLEOTIDE SEQUENCE [LARGE SCALE GENOMIC DNA]</scope>
</reference>
<name>A0AA85J455_TRIRE</name>
<dbReference type="Pfam" id="PF14701">
    <property type="entry name" value="hDGE_amylase"/>
    <property type="match status" value="1"/>
</dbReference>
<dbReference type="InterPro" id="IPR032792">
    <property type="entry name" value="AGL_glucanoTrfase"/>
</dbReference>
<evidence type="ECO:0000259" key="14">
    <source>
        <dbReference type="Pfam" id="PF14702"/>
    </source>
</evidence>
<evidence type="ECO:0000313" key="15">
    <source>
        <dbReference type="Proteomes" id="UP000050795"/>
    </source>
</evidence>
<comment type="subcellular location">
    <subcellularLocation>
        <location evidence="4">Cytoplasm</location>
    </subcellularLocation>
</comment>
<evidence type="ECO:0000256" key="11">
    <source>
        <dbReference type="ARBA" id="ARBA00031477"/>
    </source>
</evidence>
<accession>A0AA85J455</accession>
<dbReference type="WBParaSite" id="TREG1_14070.1">
    <property type="protein sequence ID" value="TREG1_14070.1"/>
    <property type="gene ID" value="TREG1_14070"/>
</dbReference>
<evidence type="ECO:0000256" key="6">
    <source>
        <dbReference type="ARBA" id="ARBA00012778"/>
    </source>
</evidence>
<evidence type="ECO:0000256" key="3">
    <source>
        <dbReference type="ARBA" id="ARBA00003530"/>
    </source>
</evidence>
<dbReference type="GO" id="GO:0005978">
    <property type="term" value="P:glycogen biosynthetic process"/>
    <property type="evidence" value="ECO:0007669"/>
    <property type="project" value="UniProtKB-KW"/>
</dbReference>
<dbReference type="InterPro" id="IPR032790">
    <property type="entry name" value="GDE_C"/>
</dbReference>
<dbReference type="InterPro" id="IPR010401">
    <property type="entry name" value="AGL/Gdb1"/>
</dbReference>
<dbReference type="Proteomes" id="UP000050795">
    <property type="component" value="Unassembled WGS sequence"/>
</dbReference>
<evidence type="ECO:0000256" key="9">
    <source>
        <dbReference type="ARBA" id="ARBA00023268"/>
    </source>
</evidence>
<comment type="similarity">
    <text evidence="10">Belongs to the glycogen debranching enzyme family.</text>
</comment>
<evidence type="ECO:0000259" key="13">
    <source>
        <dbReference type="Pfam" id="PF14701"/>
    </source>
</evidence>
<sequence length="1503" mass="170192">MYVKESIAGCGYISVDPSFTGRQVIIGSCEKSCGMEWDLSGVVLQSYLSKNLGPFPEWESRLQAVKEGGYNMIHFTPLQELGYSRSAYSLRDQLRVNPSFTPPGANKTVDWSDVEDFVRHLENNWAVLSMTDLVFNHTSNDSPWVHEHPECAYNVVNSPHLVPAYLLDHIVWRLTMEASTGSLASQGIPSVLKNPDSELPAMEWWLTQKIGPAKLYEFFLADIDLVSQEFIVWLTKQNLDPKSTQNTSNLCLKVDGPRRGKRFGATVDFPTAYQLIVGKESQLPLSLTEAENAAKDLRSRLTYLNNDKINEIKHHLQVAVGNVLANARYRFYDPNGLKLTTVTPDTPIMWAYFYHPVPNVETIEQAEAVLETKDAAKIMAFNGWVMNDDPLRNFAEPSSFVYLRRELIVWGDSVKLRYGDKPEDSPYLWDRMTKYSELTAKIFHAVRLDNCHSTPLHVAQYMIDKARAVRPNLYVVAELFTGGEYVDNIFINKLGLSSLIRESLSANDCQDLGRQVHRYGAVQPAGAFFERSRPRRLYPSISHAVLYDQTHDNPSVLEKHSVFNYLPLSAIGSFACCAVGSTRGYDELVPHYIDVVKEERYYSQWPNQVNYDIGIIKPKSILNELHRWLSSEGFYEAFVDQVTPNILAVTRFCPETREAVLLVTHTAFYDPGPNPHHSDFQPIKLGGRVNRLLCEILSTFKGDYPPQKNFKKDPKYINGLMCMQYSILQNVAASESRTFHLNTHQDESGVVVDSLVFHNFPPGSVVIVSVKLDDNQQQAIADLHNFMSQQFDCRLYEPRTSQAMGKGENAYIPLSLPSRESVLKPNSIRVLLGNLNLLELNKLLYRCSAEELADGCGFNTYQIPGWGTLVYCGFQSISNLLQGINDRNDLGHPICSHLRHGDWLAHYLTDRLAKLPLNSDKLITEAIIQMSEILRIMYKPLSNIPRYLVPAYFEVLTNTLTEFINLEITLRMAPWIRTSSSLAKRLAVASIQFYGYIGNSRIPGRISNNQSKESQPGAMYCSLAAGLPHFAEGMWRSWGRDTFISLRGCLLLTGRFEDAANLILSYASLLRHGLIPNLIGDGYTVRPRYNCRDAVWYWLYSIVAYQQTITSSEKCGLQGDVDKSDSILNCPVYRWFPNDDADGWPDEYMTTSTSGHCVQPLHEVMQEALQRHILGIDFIERNAGPNLDEQMRPEGFKVEANIDLNTGFPRGGNAFNCGTWMDKMGSSAKAGNKGIPATPRDGSAVELVGLAYAVVSWLEKAHNQEKTHANYYPHLGVKLQSNKEFSWKEWSNLLKNSFESYFWIPDNTNDPSLVYNKGIYRDSVGSSAGYTDNQLRPNFFITMVVAPELFTPERAWNALEIAQKKLAGPLGMCTLGRDDLAYRGYYDNSNDSSDYAIARGFNYHQGPEWIWPTGYYLRARILFSRILSQLDPNKWNHLTVKVDKECQKMLARLNDRLQSSQWFSLPELTNANGELCKDSCEAQAWSVGCILEAIYDLVFVESK</sequence>
<keyword evidence="15" id="KW-1185">Reference proteome</keyword>
<protein>
    <recommendedName>
        <fullName evidence="7">Glycogen debranching enzyme</fullName>
        <ecNumber evidence="5">2.4.1.25</ecNumber>
        <ecNumber evidence="6">3.2.1.33</ecNumber>
    </recommendedName>
    <alternativeName>
        <fullName evidence="11">Glycogen debrancher</fullName>
    </alternativeName>
</protein>
<organism evidence="15 16">
    <name type="scientific">Trichobilharzia regenti</name>
    <name type="common">Nasal bird schistosome</name>
    <dbReference type="NCBI Taxonomy" id="157069"/>
    <lineage>
        <taxon>Eukaryota</taxon>
        <taxon>Metazoa</taxon>
        <taxon>Spiralia</taxon>
        <taxon>Lophotrochozoa</taxon>
        <taxon>Platyhelminthes</taxon>
        <taxon>Trematoda</taxon>
        <taxon>Digenea</taxon>
        <taxon>Strigeidida</taxon>
        <taxon>Schistosomatoidea</taxon>
        <taxon>Schistosomatidae</taxon>
        <taxon>Trichobilharzia</taxon>
    </lineage>
</organism>
<dbReference type="Pfam" id="PF14702">
    <property type="entry name" value="hGDE_central"/>
    <property type="match status" value="1"/>
</dbReference>
<dbReference type="PANTHER" id="PTHR10569:SF2">
    <property type="entry name" value="GLYCOGEN DEBRANCHING ENZYME"/>
    <property type="match status" value="1"/>
</dbReference>
<feature type="domain" description="Glycogen debranching enzyme glucanotransferase" evidence="13">
    <location>
        <begin position="39"/>
        <end position="474"/>
    </location>
</feature>
<dbReference type="SUPFAM" id="SSF51445">
    <property type="entry name" value="(Trans)glycosidases"/>
    <property type="match status" value="1"/>
</dbReference>
<dbReference type="GO" id="GO:0005980">
    <property type="term" value="P:glycogen catabolic process"/>
    <property type="evidence" value="ECO:0007669"/>
    <property type="project" value="InterPro"/>
</dbReference>
<evidence type="ECO:0000313" key="16">
    <source>
        <dbReference type="WBParaSite" id="TREG1_14070.1"/>
    </source>
</evidence>
<evidence type="ECO:0000313" key="17">
    <source>
        <dbReference type="WBParaSite" id="TREG1_14070.4"/>
    </source>
</evidence>
<comment type="catalytic activity">
    <reaction evidence="2">
        <text>Hydrolysis of (1-&gt;6)-alpha-D-glucosidic branch linkages in glycogen phosphorylase limit dextrin.</text>
        <dbReference type="EC" id="3.2.1.33"/>
    </reaction>
</comment>
<evidence type="ECO:0000256" key="8">
    <source>
        <dbReference type="ARBA" id="ARBA00023056"/>
    </source>
</evidence>
<keyword evidence="9" id="KW-0511">Multifunctional enzyme</keyword>
<evidence type="ECO:0000256" key="7">
    <source>
        <dbReference type="ARBA" id="ARBA00020723"/>
    </source>
</evidence>
<proteinExistence type="inferred from homology"/>
<keyword evidence="8" id="KW-0320">Glycogen biosynthesis</keyword>
<feature type="domain" description="Glycogen debranching enzyme central" evidence="14">
    <location>
        <begin position="614"/>
        <end position="912"/>
    </location>
</feature>
<comment type="function">
    <text evidence="3">Multifunctional enzyme acting as 1,4-alpha-D-glucan:1,4-alpha-D-glucan 4-alpha-D-glycosyltransferase and amylo-1,6-glucosidase in glycogen degradation.</text>
</comment>
<dbReference type="WBParaSite" id="TREG1_14070.4">
    <property type="protein sequence ID" value="TREG1_14070.4"/>
    <property type="gene ID" value="TREG1_14070"/>
</dbReference>
<dbReference type="SUPFAM" id="SSF48208">
    <property type="entry name" value="Six-hairpin glycosidases"/>
    <property type="match status" value="1"/>
</dbReference>
<dbReference type="EC" id="2.4.1.25" evidence="5"/>
<evidence type="ECO:0000256" key="1">
    <source>
        <dbReference type="ARBA" id="ARBA00000439"/>
    </source>
</evidence>
<dbReference type="InterPro" id="IPR017853">
    <property type="entry name" value="GH"/>
</dbReference>
<dbReference type="PANTHER" id="PTHR10569">
    <property type="entry name" value="GLYCOGEN DEBRANCHING ENZYME"/>
    <property type="match status" value="1"/>
</dbReference>
<dbReference type="InterPro" id="IPR008928">
    <property type="entry name" value="6-hairpin_glycosidase_sf"/>
</dbReference>
<evidence type="ECO:0000256" key="2">
    <source>
        <dbReference type="ARBA" id="ARBA00000927"/>
    </source>
</evidence>
<dbReference type="GO" id="GO:0004135">
    <property type="term" value="F:amylo-alpha-1,6-glucosidase activity"/>
    <property type="evidence" value="ECO:0007669"/>
    <property type="project" value="UniProtKB-EC"/>
</dbReference>